<accession>A0A0E9XYH9</accession>
<name>A0A0E9XYH9_ANGAN</name>
<dbReference type="AlphaFoldDB" id="A0A0E9XYH9"/>
<reference evidence="1" key="2">
    <citation type="journal article" date="2015" name="Fish Shellfish Immunol.">
        <title>Early steps in the European eel (Anguilla anguilla)-Vibrio vulnificus interaction in the gills: Role of the RtxA13 toxin.</title>
        <authorList>
            <person name="Callol A."/>
            <person name="Pajuelo D."/>
            <person name="Ebbesson L."/>
            <person name="Teles M."/>
            <person name="MacKenzie S."/>
            <person name="Amaro C."/>
        </authorList>
    </citation>
    <scope>NUCLEOTIDE SEQUENCE</scope>
</reference>
<proteinExistence type="predicted"/>
<organism evidence="1">
    <name type="scientific">Anguilla anguilla</name>
    <name type="common">European freshwater eel</name>
    <name type="synonym">Muraena anguilla</name>
    <dbReference type="NCBI Taxonomy" id="7936"/>
    <lineage>
        <taxon>Eukaryota</taxon>
        <taxon>Metazoa</taxon>
        <taxon>Chordata</taxon>
        <taxon>Craniata</taxon>
        <taxon>Vertebrata</taxon>
        <taxon>Euteleostomi</taxon>
        <taxon>Actinopterygii</taxon>
        <taxon>Neopterygii</taxon>
        <taxon>Teleostei</taxon>
        <taxon>Anguilliformes</taxon>
        <taxon>Anguillidae</taxon>
        <taxon>Anguilla</taxon>
    </lineage>
</organism>
<dbReference type="EMBL" id="GBXM01001844">
    <property type="protein sequence ID" value="JAI06734.1"/>
    <property type="molecule type" value="Transcribed_RNA"/>
</dbReference>
<sequence length="63" mass="7329">MYKGIGILVRIFQSSKRVPRRHTVGSAISLILLNFITYFKELVETFQLCLCVTYSDYGHIFQL</sequence>
<reference evidence="1" key="1">
    <citation type="submission" date="2014-11" db="EMBL/GenBank/DDBJ databases">
        <authorList>
            <person name="Amaro Gonzalez C."/>
        </authorList>
    </citation>
    <scope>NUCLEOTIDE SEQUENCE</scope>
</reference>
<protein>
    <submittedName>
        <fullName evidence="1">Uncharacterized protein</fullName>
    </submittedName>
</protein>
<evidence type="ECO:0000313" key="1">
    <source>
        <dbReference type="EMBL" id="JAI06734.1"/>
    </source>
</evidence>